<dbReference type="PROSITE" id="PS50048">
    <property type="entry name" value="ZN2_CY6_FUNGAL_2"/>
    <property type="match status" value="1"/>
</dbReference>
<dbReference type="InterPro" id="IPR036864">
    <property type="entry name" value="Zn2-C6_fun-type_DNA-bd_sf"/>
</dbReference>
<name>A0A8K0TBT8_9PEZI</name>
<accession>A0A8K0TBT8</accession>
<dbReference type="Gene3D" id="4.10.240.10">
    <property type="entry name" value="Zn(2)-C6 fungal-type DNA-binding domain"/>
    <property type="match status" value="1"/>
</dbReference>
<dbReference type="CDD" id="cd12148">
    <property type="entry name" value="fungal_TF_MHR"/>
    <property type="match status" value="1"/>
</dbReference>
<dbReference type="SMART" id="SM00066">
    <property type="entry name" value="GAL4"/>
    <property type="match status" value="1"/>
</dbReference>
<feature type="compositionally biased region" description="Low complexity" evidence="2">
    <location>
        <begin position="92"/>
        <end position="104"/>
    </location>
</feature>
<dbReference type="InterPro" id="IPR001138">
    <property type="entry name" value="Zn2Cys6_DnaBD"/>
</dbReference>
<dbReference type="PANTHER" id="PTHR47785">
    <property type="entry name" value="ZN(II)2CYS6 TRANSCRIPTION FACTOR (EUROFUNG)-RELATED-RELATED"/>
    <property type="match status" value="1"/>
</dbReference>
<feature type="region of interest" description="Disordered" evidence="2">
    <location>
        <begin position="92"/>
        <end position="146"/>
    </location>
</feature>
<sequence length="699" mass="78385">MERPSNPTDFTSTHYFPSRRRVWQACTNCRARKTRCDAAKPRCSLCTTMDADCVYKDSQQPKIEHNTRIMLERIQALEDRIFSSGVVVQPAQTQASTEAATTSQGAPSQPQPRHEVNQDPPSFGGGDHQGGGMDEAPDGDNQIEIPLSHTANGNHVLNWPIVRQLLKDSGILPAPSPIAGDMPSTAATDIFFRSSDDETENEMPAESWRLFQHRHHGQGAPETPDAFRDSIHTYFEQFNVFFPLLSLDAINALLDRVILLETDARPENLEPGPPLPAEDYALLLLVLCLGQFVRNGGSTIHLPSDQSGFSPRDDDPWALHMRLWEKAKLLLGYLSSKVTLGAAQCSMLASLYMGARGKVSESSHWAHATAVKCEALVKKYLMESHDSDIFPEAFRRLFWVAYIYEGDFVAEIPMPLPSGISRYEELVPYPTRAQPSTVHMGNTPGSETVAPGSSTFDRTEELVPFQISTNAAIRRFLNRIQNVVYDSKDYRSRMTRASYANWLLRIAEDLWSHHSAIYRNLPDFLLKSQPVVPPLEQAASPDTPGIQAIPELANNPWNVLRLEGRYYAAQYIIHRPFIEYVLLNLDHFETHPCREEIQRRCRLCLQGCKGFIRVFDRDPANSVTSLFASGLVTFTMVMILRVASVCPPLQSAMPDEAEAVISTGKRNLRRFSGSVKEFRWHMEVLDKLDVACQGLTAMA</sequence>
<gene>
    <name evidence="4" type="ORF">B0T11DRAFT_118201</name>
</gene>
<evidence type="ECO:0000259" key="3">
    <source>
        <dbReference type="PROSITE" id="PS50048"/>
    </source>
</evidence>
<dbReference type="GO" id="GO:0008270">
    <property type="term" value="F:zinc ion binding"/>
    <property type="evidence" value="ECO:0007669"/>
    <property type="project" value="InterPro"/>
</dbReference>
<protein>
    <recommendedName>
        <fullName evidence="3">Zn(2)-C6 fungal-type domain-containing protein</fullName>
    </recommendedName>
</protein>
<dbReference type="PANTHER" id="PTHR47785:SF4">
    <property type="entry name" value="ZN(II)2CYS6 TRANSCRIPTION FACTOR (EUROFUNG)"/>
    <property type="match status" value="1"/>
</dbReference>
<proteinExistence type="predicted"/>
<feature type="region of interest" description="Disordered" evidence="2">
    <location>
        <begin position="434"/>
        <end position="454"/>
    </location>
</feature>
<evidence type="ECO:0000313" key="5">
    <source>
        <dbReference type="Proteomes" id="UP000813385"/>
    </source>
</evidence>
<keyword evidence="1" id="KW-0539">Nucleus</keyword>
<dbReference type="Pfam" id="PF00172">
    <property type="entry name" value="Zn_clus"/>
    <property type="match status" value="1"/>
</dbReference>
<dbReference type="CDD" id="cd00067">
    <property type="entry name" value="GAL4"/>
    <property type="match status" value="1"/>
</dbReference>
<feature type="domain" description="Zn(2)-C6 fungal-type" evidence="3">
    <location>
        <begin position="25"/>
        <end position="55"/>
    </location>
</feature>
<dbReference type="SUPFAM" id="SSF57701">
    <property type="entry name" value="Zn2/Cys6 DNA-binding domain"/>
    <property type="match status" value="1"/>
</dbReference>
<organism evidence="4 5">
    <name type="scientific">Plectosphaerella cucumerina</name>
    <dbReference type="NCBI Taxonomy" id="40658"/>
    <lineage>
        <taxon>Eukaryota</taxon>
        <taxon>Fungi</taxon>
        <taxon>Dikarya</taxon>
        <taxon>Ascomycota</taxon>
        <taxon>Pezizomycotina</taxon>
        <taxon>Sordariomycetes</taxon>
        <taxon>Hypocreomycetidae</taxon>
        <taxon>Glomerellales</taxon>
        <taxon>Plectosphaerellaceae</taxon>
        <taxon>Plectosphaerella</taxon>
    </lineage>
</organism>
<dbReference type="Proteomes" id="UP000813385">
    <property type="component" value="Unassembled WGS sequence"/>
</dbReference>
<evidence type="ECO:0000313" key="4">
    <source>
        <dbReference type="EMBL" id="KAH7353484.1"/>
    </source>
</evidence>
<dbReference type="OrthoDB" id="10261408at2759"/>
<dbReference type="AlphaFoldDB" id="A0A8K0TBT8"/>
<reference evidence="4" key="1">
    <citation type="journal article" date="2021" name="Nat. Commun.">
        <title>Genetic determinants of endophytism in the Arabidopsis root mycobiome.</title>
        <authorList>
            <person name="Mesny F."/>
            <person name="Miyauchi S."/>
            <person name="Thiergart T."/>
            <person name="Pickel B."/>
            <person name="Atanasova L."/>
            <person name="Karlsson M."/>
            <person name="Huettel B."/>
            <person name="Barry K.W."/>
            <person name="Haridas S."/>
            <person name="Chen C."/>
            <person name="Bauer D."/>
            <person name="Andreopoulos W."/>
            <person name="Pangilinan J."/>
            <person name="LaButti K."/>
            <person name="Riley R."/>
            <person name="Lipzen A."/>
            <person name="Clum A."/>
            <person name="Drula E."/>
            <person name="Henrissat B."/>
            <person name="Kohler A."/>
            <person name="Grigoriev I.V."/>
            <person name="Martin F.M."/>
            <person name="Hacquard S."/>
        </authorList>
    </citation>
    <scope>NUCLEOTIDE SEQUENCE</scope>
    <source>
        <strain evidence="4">MPI-CAGE-AT-0016</strain>
    </source>
</reference>
<evidence type="ECO:0000256" key="1">
    <source>
        <dbReference type="ARBA" id="ARBA00023242"/>
    </source>
</evidence>
<evidence type="ECO:0000256" key="2">
    <source>
        <dbReference type="SAM" id="MobiDB-lite"/>
    </source>
</evidence>
<dbReference type="PROSITE" id="PS00463">
    <property type="entry name" value="ZN2_CY6_FUNGAL_1"/>
    <property type="match status" value="1"/>
</dbReference>
<feature type="compositionally biased region" description="Gly residues" evidence="2">
    <location>
        <begin position="123"/>
        <end position="133"/>
    </location>
</feature>
<dbReference type="EMBL" id="JAGPXD010000005">
    <property type="protein sequence ID" value="KAH7353484.1"/>
    <property type="molecule type" value="Genomic_DNA"/>
</dbReference>
<dbReference type="InterPro" id="IPR053181">
    <property type="entry name" value="EcdB-like_regulator"/>
</dbReference>
<keyword evidence="5" id="KW-1185">Reference proteome</keyword>
<dbReference type="GO" id="GO:0000981">
    <property type="term" value="F:DNA-binding transcription factor activity, RNA polymerase II-specific"/>
    <property type="evidence" value="ECO:0007669"/>
    <property type="project" value="InterPro"/>
</dbReference>
<comment type="caution">
    <text evidence="4">The sequence shown here is derived from an EMBL/GenBank/DDBJ whole genome shotgun (WGS) entry which is preliminary data.</text>
</comment>